<dbReference type="EMBL" id="RIAR02000001">
    <property type="protein sequence ID" value="NSL86828.1"/>
    <property type="molecule type" value="Genomic_DNA"/>
</dbReference>
<name>A0A3S1CQX1_9BACT</name>
<dbReference type="AlphaFoldDB" id="A0A3S1CQX1"/>
<organism evidence="1 2">
    <name type="scientific">Chitinophaga solisilvae</name>
    <dbReference type="NCBI Taxonomy" id="1233460"/>
    <lineage>
        <taxon>Bacteria</taxon>
        <taxon>Pseudomonadati</taxon>
        <taxon>Bacteroidota</taxon>
        <taxon>Chitinophagia</taxon>
        <taxon>Chitinophagales</taxon>
        <taxon>Chitinophagaceae</taxon>
        <taxon>Chitinophaga</taxon>
    </lineage>
</organism>
<accession>A0A3S1CQX1</accession>
<reference evidence="1" key="1">
    <citation type="submission" date="2020-05" db="EMBL/GenBank/DDBJ databases">
        <title>Chitinophaga laudate sp. nov., isolated from a tropical peat swamp.</title>
        <authorList>
            <person name="Goh C.B.S."/>
            <person name="Lee M.S."/>
            <person name="Parimannan S."/>
            <person name="Pasbakhsh P."/>
            <person name="Yule C.M."/>
            <person name="Rajandas H."/>
            <person name="Loke S."/>
            <person name="Croft L."/>
            <person name="Tan J.B.L."/>
        </authorList>
    </citation>
    <scope>NUCLEOTIDE SEQUENCE</scope>
    <source>
        <strain evidence="1">Mgbs1</strain>
    </source>
</reference>
<proteinExistence type="predicted"/>
<comment type="caution">
    <text evidence="1">The sequence shown here is derived from an EMBL/GenBank/DDBJ whole genome shotgun (WGS) entry which is preliminary data.</text>
</comment>
<sequence>MSDLMTLTGYTANAQGFLENTTVPIDGHMPFTNAPSTSGMPVTVSGYFGMLYNFYKLLFEHPDLSKYFQGVYYVEFSKASLFRLLSQEGCEFVRFHYAVPDADLKITLMAEGVRMDGKSVGYETLLAKATAGNLATGPGDPGVEERGNGGESHQPHVALFEALQQANHLFGSILPTDLVTS</sequence>
<gene>
    <name evidence="1" type="ORF">ECE50_008305</name>
</gene>
<dbReference type="RefSeq" id="WP_127041361.1">
    <property type="nucleotide sequence ID" value="NZ_JAABOK010000001.1"/>
</dbReference>
<protein>
    <submittedName>
        <fullName evidence="1">Uncharacterized protein</fullName>
    </submittedName>
</protein>
<keyword evidence="2" id="KW-1185">Reference proteome</keyword>
<dbReference type="OrthoDB" id="798508at2"/>
<evidence type="ECO:0000313" key="1">
    <source>
        <dbReference type="EMBL" id="NSL86828.1"/>
    </source>
</evidence>
<evidence type="ECO:0000313" key="2">
    <source>
        <dbReference type="Proteomes" id="UP000281028"/>
    </source>
</evidence>
<dbReference type="Proteomes" id="UP000281028">
    <property type="component" value="Unassembled WGS sequence"/>
</dbReference>